<sequence>MANKIIRRLTEKKDHFKYSFAHILELPKEVLLDLPSLTLIGTMQVHLETHKGIVEFTAERVRINTQEGILEINGKGLFLRIITHQEIVIDGEISALSYHK</sequence>
<gene>
    <name evidence="1" type="primary">yqfC</name>
    <name evidence="1" type="ORF">MFMK1_001080</name>
</gene>
<dbReference type="Gene3D" id="2.60.40.2000">
    <property type="match status" value="1"/>
</dbReference>
<dbReference type="EMBL" id="CP121694">
    <property type="protein sequence ID" value="WRO21277.1"/>
    <property type="molecule type" value="Genomic_DNA"/>
</dbReference>
<proteinExistence type="predicted"/>
<dbReference type="Pfam" id="PF07873">
    <property type="entry name" value="YabP"/>
    <property type="match status" value="1"/>
</dbReference>
<evidence type="ECO:0000313" key="2">
    <source>
        <dbReference type="Proteomes" id="UP001329915"/>
    </source>
</evidence>
<accession>A0AAU0UM47</accession>
<dbReference type="AlphaFoldDB" id="A0AAU0UM47"/>
<dbReference type="InterPro" id="IPR022476">
    <property type="entry name" value="Spore_YabP/YqfC"/>
</dbReference>
<protein>
    <submittedName>
        <fullName evidence="1">Sporulation protein YqfC</fullName>
    </submittedName>
</protein>
<keyword evidence="2" id="KW-1185">Reference proteome</keyword>
<dbReference type="RefSeq" id="WP_366924128.1">
    <property type="nucleotide sequence ID" value="NZ_CP121694.1"/>
</dbReference>
<dbReference type="InterPro" id="IPR038705">
    <property type="entry name" value="YabP_sf"/>
</dbReference>
<dbReference type="KEGG" id="dbc:MFMK1_001080"/>
<evidence type="ECO:0000313" key="1">
    <source>
        <dbReference type="EMBL" id="WRO21277.1"/>
    </source>
</evidence>
<dbReference type="InterPro" id="IPR022477">
    <property type="entry name" value="Spore_YqfC"/>
</dbReference>
<organism evidence="1 2">
    <name type="scientific">Metallumcola ferriviriculae</name>
    <dbReference type="NCBI Taxonomy" id="3039180"/>
    <lineage>
        <taxon>Bacteria</taxon>
        <taxon>Bacillati</taxon>
        <taxon>Bacillota</taxon>
        <taxon>Clostridia</taxon>
        <taxon>Neomoorellales</taxon>
        <taxon>Desulfitibacteraceae</taxon>
        <taxon>Metallumcola</taxon>
    </lineage>
</organism>
<dbReference type="NCBIfam" id="TIGR02856">
    <property type="entry name" value="spore_yqfC"/>
    <property type="match status" value="1"/>
</dbReference>
<reference evidence="1 2" key="1">
    <citation type="submission" date="2023-04" db="EMBL/GenBank/DDBJ databases">
        <authorList>
            <person name="Hsu D."/>
        </authorList>
    </citation>
    <scope>NUCLEOTIDE SEQUENCE [LARGE SCALE GENOMIC DNA]</scope>
    <source>
        <strain evidence="1 2">MK1</strain>
    </source>
</reference>
<dbReference type="Proteomes" id="UP001329915">
    <property type="component" value="Chromosome"/>
</dbReference>
<name>A0AAU0UM47_9FIRM</name>